<evidence type="ECO:0000313" key="2">
    <source>
        <dbReference type="EMBL" id="MTV39513.1"/>
    </source>
</evidence>
<reference evidence="2 3" key="1">
    <citation type="submission" date="2019-11" db="EMBL/GenBank/DDBJ databases">
        <title>Type strains purchased from KCTC, JCM and DSMZ.</title>
        <authorList>
            <person name="Lu H."/>
        </authorList>
    </citation>
    <scope>NUCLEOTIDE SEQUENCE [LARGE SCALE GENOMIC DNA]</scope>
    <source>
        <strain evidence="2 3">KCTC 22382</strain>
    </source>
</reference>
<dbReference type="OrthoDB" id="932587at2"/>
<dbReference type="Pfam" id="PF14261">
    <property type="entry name" value="DUF4351"/>
    <property type="match status" value="1"/>
</dbReference>
<accession>A0A6L6PKN0</accession>
<dbReference type="RefSeq" id="WP_155465223.1">
    <property type="nucleotide sequence ID" value="NZ_WNKY01000020.1"/>
</dbReference>
<feature type="domain" description="DUF4351" evidence="1">
    <location>
        <begin position="273"/>
        <end position="318"/>
    </location>
</feature>
<dbReference type="Proteomes" id="UP000475582">
    <property type="component" value="Unassembled WGS sequence"/>
</dbReference>
<dbReference type="PANTHER" id="PTHR35586">
    <property type="entry name" value="SLL1691 PROTEIN"/>
    <property type="match status" value="1"/>
</dbReference>
<dbReference type="PANTHER" id="PTHR35586:SF1">
    <property type="entry name" value="SLL1691 PROTEIN"/>
    <property type="match status" value="1"/>
</dbReference>
<proteinExistence type="predicted"/>
<keyword evidence="3" id="KW-1185">Reference proteome</keyword>
<name>A0A6L6PKN0_9BURK</name>
<sequence>MLNTAPHARYDLPWKAALTHAFRPFMDFYFSDFSARIDWRQRPRFRDKELARLGLCARPDVMVADKLAEVCLRDGGGRRVLVHIEIQAQRDPKLARRMRDYNDRISEAYGLPVISLALLADEHPNWRPRRFRQLLPGTVKEFTFSIAKLLDYAADIPALEASNNPIAWVTLAHWHTQQAHHDPDKLYAAKMHLNRLVFQHRWNRTRIIALLTIANWMMTLPEPHHQRYLRAIARLEKEDDMRLYNQVEQTYIDNGIRIGLERGRKEGLEQGVEQGRRLGAGALLERQLEQRFGPLPQTARRKLAKASVEQLENWSDALATAQSLKQVWG</sequence>
<protein>
    <submittedName>
        <fullName evidence="2">DUF4351 domain-containing protein</fullName>
    </submittedName>
</protein>
<dbReference type="EMBL" id="WNKY01000020">
    <property type="protein sequence ID" value="MTV39513.1"/>
    <property type="molecule type" value="Genomic_DNA"/>
</dbReference>
<gene>
    <name evidence="2" type="ORF">GM676_18265</name>
</gene>
<comment type="caution">
    <text evidence="2">The sequence shown here is derived from an EMBL/GenBank/DDBJ whole genome shotgun (WGS) entry which is preliminary data.</text>
</comment>
<dbReference type="AlphaFoldDB" id="A0A6L6PKN0"/>
<evidence type="ECO:0000313" key="3">
    <source>
        <dbReference type="Proteomes" id="UP000475582"/>
    </source>
</evidence>
<evidence type="ECO:0000259" key="1">
    <source>
        <dbReference type="Pfam" id="PF14261"/>
    </source>
</evidence>
<organism evidence="2 3">
    <name type="scientific">Duganella radicis</name>
    <dbReference type="NCBI Taxonomy" id="551988"/>
    <lineage>
        <taxon>Bacteria</taxon>
        <taxon>Pseudomonadati</taxon>
        <taxon>Pseudomonadota</taxon>
        <taxon>Betaproteobacteria</taxon>
        <taxon>Burkholderiales</taxon>
        <taxon>Oxalobacteraceae</taxon>
        <taxon>Telluria group</taxon>
        <taxon>Duganella</taxon>
    </lineage>
</organism>
<dbReference type="InterPro" id="IPR025587">
    <property type="entry name" value="DUF4351"/>
</dbReference>